<dbReference type="FunFam" id="1.10.10.10:FF:000038">
    <property type="entry name" value="Glycine cleavage system transcriptional activator"/>
    <property type="match status" value="1"/>
</dbReference>
<dbReference type="InterPro" id="IPR036390">
    <property type="entry name" value="WH_DNA-bd_sf"/>
</dbReference>
<keyword evidence="8" id="KW-1185">Reference proteome</keyword>
<gene>
    <name evidence="7" type="ORF">RR42_s0143</name>
</gene>
<dbReference type="Gene3D" id="3.40.190.10">
    <property type="entry name" value="Periplasmic binding protein-like II"/>
    <property type="match status" value="2"/>
</dbReference>
<dbReference type="SUPFAM" id="SSF46785">
    <property type="entry name" value="Winged helix' DNA-binding domain"/>
    <property type="match status" value="1"/>
</dbReference>
<dbReference type="GO" id="GO:0006351">
    <property type="term" value="P:DNA-templated transcription"/>
    <property type="evidence" value="ECO:0007669"/>
    <property type="project" value="TreeGrafter"/>
</dbReference>
<accession>A0A0C4YMB3</accession>
<dbReference type="Proteomes" id="UP000031843">
    <property type="component" value="Chromosome secondary"/>
</dbReference>
<feature type="compositionally biased region" description="Basic residues" evidence="5">
    <location>
        <begin position="302"/>
        <end position="312"/>
    </location>
</feature>
<evidence type="ECO:0000313" key="8">
    <source>
        <dbReference type="Proteomes" id="UP000031843"/>
    </source>
</evidence>
<keyword evidence="3" id="KW-0238">DNA-binding</keyword>
<dbReference type="InterPro" id="IPR005119">
    <property type="entry name" value="LysR_subst-bd"/>
</dbReference>
<dbReference type="PANTHER" id="PTHR30537">
    <property type="entry name" value="HTH-TYPE TRANSCRIPTIONAL REGULATOR"/>
    <property type="match status" value="1"/>
</dbReference>
<dbReference type="Pfam" id="PF03466">
    <property type="entry name" value="LysR_substrate"/>
    <property type="match status" value="1"/>
</dbReference>
<sequence>MHWLGGIRFFEAAARHQSFMRAADELHLTHGAVSRQIRQLEEALGVTLFERRNRAVFLTEAGHILHAAATQSLDVLGAAAQRIRAHGQPRALVLSCEPTIAMRWLIPRLPRFTESHPEVTLHLMAAGGPVDFARSGVDLALRRNDFHVGPELHAHEVAEEWVGVVCRAGASAGASSHRLHTRSRPDAWQRWAKAAGGAQRFGADAWYEHFYLTIQAAAAGLGCAIASRLMVADELADGRIAAPRGFVRDGSCYQLLSPVAFEHDARRRAVRDWLCQEAQASLGADPAQVAASPHPVRGAKGAAKRGGRKDGK</sequence>
<evidence type="ECO:0000256" key="2">
    <source>
        <dbReference type="ARBA" id="ARBA00023015"/>
    </source>
</evidence>
<evidence type="ECO:0000313" key="7">
    <source>
        <dbReference type="EMBL" id="AJG21741.1"/>
    </source>
</evidence>
<dbReference type="Pfam" id="PF00126">
    <property type="entry name" value="HTH_1"/>
    <property type="match status" value="1"/>
</dbReference>
<evidence type="ECO:0000256" key="4">
    <source>
        <dbReference type="ARBA" id="ARBA00023163"/>
    </source>
</evidence>
<name>A0A0C4YMB3_9BURK</name>
<dbReference type="GO" id="GO:0003700">
    <property type="term" value="F:DNA-binding transcription factor activity"/>
    <property type="evidence" value="ECO:0007669"/>
    <property type="project" value="InterPro"/>
</dbReference>
<dbReference type="InterPro" id="IPR058163">
    <property type="entry name" value="LysR-type_TF_proteobact-type"/>
</dbReference>
<dbReference type="SUPFAM" id="SSF53850">
    <property type="entry name" value="Periplasmic binding protein-like II"/>
    <property type="match status" value="1"/>
</dbReference>
<dbReference type="GO" id="GO:0043565">
    <property type="term" value="F:sequence-specific DNA binding"/>
    <property type="evidence" value="ECO:0007669"/>
    <property type="project" value="TreeGrafter"/>
</dbReference>
<keyword evidence="4" id="KW-0804">Transcription</keyword>
<dbReference type="EMBL" id="CP010537">
    <property type="protein sequence ID" value="AJG21741.1"/>
    <property type="molecule type" value="Genomic_DNA"/>
</dbReference>
<dbReference type="OrthoDB" id="5526340at2"/>
<evidence type="ECO:0000256" key="5">
    <source>
        <dbReference type="SAM" id="MobiDB-lite"/>
    </source>
</evidence>
<reference evidence="7 8" key="1">
    <citation type="journal article" date="2015" name="Genome Announc.">
        <title>Complete Genome Sequence of Cupriavidus basilensis 4G11, Isolated from the Oak Ridge Field Research Center Site.</title>
        <authorList>
            <person name="Ray J."/>
            <person name="Waters R.J."/>
            <person name="Skerker J.M."/>
            <person name="Kuehl J.V."/>
            <person name="Price M.N."/>
            <person name="Huang J."/>
            <person name="Chakraborty R."/>
            <person name="Arkin A.P."/>
            <person name="Deutschbauer A."/>
        </authorList>
    </citation>
    <scope>NUCLEOTIDE SEQUENCE [LARGE SCALE GENOMIC DNA]</scope>
    <source>
        <strain evidence="7">4G11</strain>
    </source>
</reference>
<organism evidence="7 8">
    <name type="scientific">Cupriavidus basilensis</name>
    <dbReference type="NCBI Taxonomy" id="68895"/>
    <lineage>
        <taxon>Bacteria</taxon>
        <taxon>Pseudomonadati</taxon>
        <taxon>Pseudomonadota</taxon>
        <taxon>Betaproteobacteria</taxon>
        <taxon>Burkholderiales</taxon>
        <taxon>Burkholderiaceae</taxon>
        <taxon>Cupriavidus</taxon>
    </lineage>
</organism>
<evidence type="ECO:0000256" key="1">
    <source>
        <dbReference type="ARBA" id="ARBA00009437"/>
    </source>
</evidence>
<dbReference type="PROSITE" id="PS50931">
    <property type="entry name" value="HTH_LYSR"/>
    <property type="match status" value="1"/>
</dbReference>
<evidence type="ECO:0000259" key="6">
    <source>
        <dbReference type="PROSITE" id="PS50931"/>
    </source>
</evidence>
<comment type="similarity">
    <text evidence="1">Belongs to the LysR transcriptional regulatory family.</text>
</comment>
<keyword evidence="2" id="KW-0805">Transcription regulation</keyword>
<dbReference type="KEGG" id="cbw:RR42_s0143"/>
<dbReference type="RefSeq" id="WP_043352845.1">
    <property type="nucleotide sequence ID" value="NZ_CP010537.1"/>
</dbReference>
<dbReference type="InterPro" id="IPR000847">
    <property type="entry name" value="LysR_HTH_N"/>
</dbReference>
<proteinExistence type="inferred from homology"/>
<dbReference type="InterPro" id="IPR036388">
    <property type="entry name" value="WH-like_DNA-bd_sf"/>
</dbReference>
<feature type="region of interest" description="Disordered" evidence="5">
    <location>
        <begin position="284"/>
        <end position="312"/>
    </location>
</feature>
<evidence type="ECO:0000256" key="3">
    <source>
        <dbReference type="ARBA" id="ARBA00023125"/>
    </source>
</evidence>
<feature type="domain" description="HTH lysR-type" evidence="6">
    <location>
        <begin position="1"/>
        <end position="59"/>
    </location>
</feature>
<dbReference type="PRINTS" id="PR00039">
    <property type="entry name" value="HTHLYSR"/>
</dbReference>
<dbReference type="PANTHER" id="PTHR30537:SF74">
    <property type="entry name" value="HTH-TYPE TRANSCRIPTIONAL REGULATOR TRPI"/>
    <property type="match status" value="1"/>
</dbReference>
<protein>
    <submittedName>
        <fullName evidence="7">D-serine dehydratase transcriptional activator</fullName>
    </submittedName>
</protein>
<dbReference type="AlphaFoldDB" id="A0A0C4YMB3"/>
<dbReference type="STRING" id="68895.RR42_s0143"/>
<dbReference type="Gene3D" id="1.10.10.10">
    <property type="entry name" value="Winged helix-like DNA-binding domain superfamily/Winged helix DNA-binding domain"/>
    <property type="match status" value="1"/>
</dbReference>